<comment type="caution">
    <text evidence="7">The sequence shown here is derived from an EMBL/GenBank/DDBJ whole genome shotgun (WGS) entry which is preliminary data.</text>
</comment>
<comment type="similarity">
    <text evidence="1">Belongs to the AfsR/DnrI/RedD regulatory family.</text>
</comment>
<keyword evidence="4" id="KW-0804">Transcription</keyword>
<reference evidence="7 8" key="1">
    <citation type="submission" date="2019-08" db="EMBL/GenBank/DDBJ databases">
        <title>Lentzea from Indian Himalayas.</title>
        <authorList>
            <person name="Mandal S."/>
            <person name="Mallick Gupta A."/>
            <person name="Maiti P.K."/>
            <person name="Sarkar J."/>
            <person name="Mandal S."/>
        </authorList>
    </citation>
    <scope>NUCLEOTIDE SEQUENCE [LARGE SCALE GENOMIC DNA]</scope>
    <source>
        <strain evidence="7 8">PSKA42</strain>
    </source>
</reference>
<dbReference type="EMBL" id="VSRL01000221">
    <property type="protein sequence ID" value="NKE62110.1"/>
    <property type="molecule type" value="Genomic_DNA"/>
</dbReference>
<dbReference type="InterPro" id="IPR001867">
    <property type="entry name" value="OmpR/PhoB-type_DNA-bd"/>
</dbReference>
<dbReference type="Proteomes" id="UP001515943">
    <property type="component" value="Unassembled WGS sequence"/>
</dbReference>
<keyword evidence="2" id="KW-0805">Transcription regulation</keyword>
<proteinExistence type="inferred from homology"/>
<dbReference type="InterPro" id="IPR027417">
    <property type="entry name" value="P-loop_NTPase"/>
</dbReference>
<organism evidence="7 8">
    <name type="scientific">Lentzea indica</name>
    <dbReference type="NCBI Taxonomy" id="2604800"/>
    <lineage>
        <taxon>Bacteria</taxon>
        <taxon>Bacillati</taxon>
        <taxon>Actinomycetota</taxon>
        <taxon>Actinomycetes</taxon>
        <taxon>Pseudonocardiales</taxon>
        <taxon>Pseudonocardiaceae</taxon>
        <taxon>Lentzea</taxon>
    </lineage>
</organism>
<evidence type="ECO:0000256" key="4">
    <source>
        <dbReference type="ARBA" id="ARBA00023163"/>
    </source>
</evidence>
<dbReference type="InterPro" id="IPR036388">
    <property type="entry name" value="WH-like_DNA-bd_sf"/>
</dbReference>
<accession>A0ABX1FSU6</accession>
<dbReference type="CDD" id="cd15831">
    <property type="entry name" value="BTAD"/>
    <property type="match status" value="1"/>
</dbReference>
<dbReference type="SMART" id="SM01043">
    <property type="entry name" value="BTAD"/>
    <property type="match status" value="1"/>
</dbReference>
<evidence type="ECO:0000256" key="3">
    <source>
        <dbReference type="ARBA" id="ARBA00023125"/>
    </source>
</evidence>
<dbReference type="InterPro" id="IPR016032">
    <property type="entry name" value="Sig_transdc_resp-reg_C-effctor"/>
</dbReference>
<keyword evidence="3 5" id="KW-0238">DNA-binding</keyword>
<dbReference type="PRINTS" id="PR00364">
    <property type="entry name" value="DISEASERSIST"/>
</dbReference>
<evidence type="ECO:0000256" key="1">
    <source>
        <dbReference type="ARBA" id="ARBA00005820"/>
    </source>
</evidence>
<dbReference type="PANTHER" id="PTHR35807">
    <property type="entry name" value="TRANSCRIPTIONAL REGULATOR REDD-RELATED"/>
    <property type="match status" value="1"/>
</dbReference>
<gene>
    <name evidence="7" type="ORF">FXN61_37335</name>
</gene>
<evidence type="ECO:0000256" key="5">
    <source>
        <dbReference type="PROSITE-ProRule" id="PRU01091"/>
    </source>
</evidence>
<protein>
    <submittedName>
        <fullName evidence="7">AfsR/SARP family transcriptional regulator</fullName>
    </submittedName>
</protein>
<dbReference type="Gene3D" id="3.40.50.300">
    <property type="entry name" value="P-loop containing nucleotide triphosphate hydrolases"/>
    <property type="match status" value="1"/>
</dbReference>
<feature type="non-terminal residue" evidence="7">
    <location>
        <position position="624"/>
    </location>
</feature>
<feature type="DNA-binding region" description="OmpR/PhoB-type" evidence="5">
    <location>
        <begin position="1"/>
        <end position="94"/>
    </location>
</feature>
<dbReference type="Pfam" id="PF03704">
    <property type="entry name" value="BTAD"/>
    <property type="match status" value="1"/>
</dbReference>
<dbReference type="PROSITE" id="PS51755">
    <property type="entry name" value="OMPR_PHOB"/>
    <property type="match status" value="1"/>
</dbReference>
<dbReference type="Gene3D" id="1.25.40.10">
    <property type="entry name" value="Tetratricopeptide repeat domain"/>
    <property type="match status" value="1"/>
</dbReference>
<dbReference type="PANTHER" id="PTHR35807:SF1">
    <property type="entry name" value="TRANSCRIPTIONAL REGULATOR REDD"/>
    <property type="match status" value="1"/>
</dbReference>
<dbReference type="Gene3D" id="1.10.10.10">
    <property type="entry name" value="Winged helix-like DNA-binding domain superfamily/Winged helix DNA-binding domain"/>
    <property type="match status" value="1"/>
</dbReference>
<evidence type="ECO:0000313" key="8">
    <source>
        <dbReference type="Proteomes" id="UP001515943"/>
    </source>
</evidence>
<evidence type="ECO:0000313" key="7">
    <source>
        <dbReference type="EMBL" id="NKE62110.1"/>
    </source>
</evidence>
<dbReference type="RefSeq" id="WP_167978747.1">
    <property type="nucleotide sequence ID" value="NZ_VSRL01000221.1"/>
</dbReference>
<evidence type="ECO:0000256" key="2">
    <source>
        <dbReference type="ARBA" id="ARBA00023015"/>
    </source>
</evidence>
<sequence>MTVEFGLLGGVEAHLDGVPVDLGHPRQRGVLAALLVDANRPVSTGRLLDRVWGEDPPSRGRETLYNYLSRLRAALPATDEVRLTRRSGGYLLTLDEQTVDLHRFHRLLVQARATGGRRALELFDQALGLWRGEPLSDLDTPWAIELRATWERERLAAELDHTDIALRCGRHAELLPGLAARAARHPLDERVAAHLMLALYRSGRQAEALELFHRVRTRLVDGLGTDPGEQLQRLHRQILQADPELTVAAHTEPATPPPVSRQLPIAPRSFTGRTDELAELTAAMDSSTAGHGATVLVSAIGGAGGIGKTWLALHWAHQNAHHFPDGQLFVDLHGFSPTDRPVEPDDAVRGFLTALGVAPDRVPDELDAKAALYRSLVAGKRMLVVLDNAATTDQVVPLLPGSPTCAVLVTGRNKLASLIDRYGARHLQLDVLTDDEARALLVGRLGAERVAAEPGATEDLIDLCGRYPLALSIMTRHAHTRPREPLAEFAAELRELGLDMLDHRDDPAASLPAVLSWSLRGLTTEHQQVFGLLGIAPGPDIGFPAAASLTGLSVARTRMALHALEDASLIDHRPGGRFAMHDLVRAYAATHADAVPEPVRDAALEQVVDFYLHTAHAAADLVEP</sequence>
<dbReference type="SUPFAM" id="SSF46894">
    <property type="entry name" value="C-terminal effector domain of the bipartite response regulators"/>
    <property type="match status" value="1"/>
</dbReference>
<name>A0ABX1FSU6_9PSEU</name>
<dbReference type="Pfam" id="PF00486">
    <property type="entry name" value="Trans_reg_C"/>
    <property type="match status" value="1"/>
</dbReference>
<dbReference type="InterPro" id="IPR005158">
    <property type="entry name" value="BTAD"/>
</dbReference>
<keyword evidence="8" id="KW-1185">Reference proteome</keyword>
<dbReference type="InterPro" id="IPR051677">
    <property type="entry name" value="AfsR-DnrI-RedD_regulator"/>
</dbReference>
<dbReference type="SUPFAM" id="SSF52540">
    <property type="entry name" value="P-loop containing nucleoside triphosphate hydrolases"/>
    <property type="match status" value="1"/>
</dbReference>
<dbReference type="SUPFAM" id="SSF48452">
    <property type="entry name" value="TPR-like"/>
    <property type="match status" value="1"/>
</dbReference>
<feature type="domain" description="OmpR/PhoB-type" evidence="6">
    <location>
        <begin position="1"/>
        <end position="94"/>
    </location>
</feature>
<dbReference type="SMART" id="SM00862">
    <property type="entry name" value="Trans_reg_C"/>
    <property type="match status" value="1"/>
</dbReference>
<dbReference type="InterPro" id="IPR011990">
    <property type="entry name" value="TPR-like_helical_dom_sf"/>
</dbReference>
<evidence type="ECO:0000259" key="6">
    <source>
        <dbReference type="PROSITE" id="PS51755"/>
    </source>
</evidence>